<evidence type="ECO:0000313" key="2">
    <source>
        <dbReference type="EMBL" id="PSC67280.1"/>
    </source>
</evidence>
<dbReference type="InterPro" id="IPR045864">
    <property type="entry name" value="aa-tRNA-synth_II/BPL/LPL"/>
</dbReference>
<dbReference type="Proteomes" id="UP000239649">
    <property type="component" value="Unassembled WGS sequence"/>
</dbReference>
<dbReference type="EMBL" id="LHPF02000068">
    <property type="protein sequence ID" value="PSC67280.1"/>
    <property type="molecule type" value="Genomic_DNA"/>
</dbReference>
<protein>
    <submittedName>
        <fullName evidence="2">Lipoate-ligase A isoform X1</fullName>
    </submittedName>
</protein>
<dbReference type="InterPro" id="IPR004143">
    <property type="entry name" value="BPL_LPL_catalytic"/>
</dbReference>
<evidence type="ECO:0000259" key="1">
    <source>
        <dbReference type="Pfam" id="PF21948"/>
    </source>
</evidence>
<comment type="caution">
    <text evidence="2">The sequence shown here is derived from an EMBL/GenBank/DDBJ whole genome shotgun (WGS) entry which is preliminary data.</text>
</comment>
<accession>A0A2P6UZL4</accession>
<dbReference type="GO" id="GO:0016874">
    <property type="term" value="F:ligase activity"/>
    <property type="evidence" value="ECO:0007669"/>
    <property type="project" value="UniProtKB-KW"/>
</dbReference>
<dbReference type="SUPFAM" id="SSF55681">
    <property type="entry name" value="Class II aaRS and biotin synthetases"/>
    <property type="match status" value="1"/>
</dbReference>
<gene>
    <name evidence="2" type="ORF">C2E20_9029</name>
</gene>
<sequence>MAAPLAARPPPGTVVRLLRLAGFPILRQLQLEEALLRATSDNWFLLNDGTPQPSVVLGVSGKPHELVHLGSAAQQRIPLIKRFTGGGTVVVDSDTIFTALVMQQQCLPDVGAYPRPIMQYTEGLYSTAFSPYGTFRLRENDYCFGPHKFGGNAQAITKDRWLHHTSLLWDYQDERMALLQQPARQPDYRQGRDHLEFVLRLRELLPSRGALLGQLCASLEQSGFTLQESSLADAEAALSASKLCGTRLLDMQQLLSEGVRQEEQAAAAAAAAAAGLV</sequence>
<dbReference type="STRING" id="554055.A0A2P6UZL4"/>
<dbReference type="Gene3D" id="3.30.930.10">
    <property type="entry name" value="Bira Bifunctional Protein, Domain 2"/>
    <property type="match status" value="1"/>
</dbReference>
<dbReference type="PANTHER" id="PTHR43506:SF1">
    <property type="entry name" value="BPL_LPL CATALYTIC DOMAIN-CONTAINING PROTEIN"/>
    <property type="match status" value="1"/>
</dbReference>
<dbReference type="AlphaFoldDB" id="A0A2P6UZL4"/>
<keyword evidence="3" id="KW-1185">Reference proteome</keyword>
<dbReference type="PANTHER" id="PTHR43506">
    <property type="entry name" value="BIOTIN/LIPOATE A/B PROTEIN LIGASE FAMILY"/>
    <property type="match status" value="1"/>
</dbReference>
<proteinExistence type="predicted"/>
<dbReference type="Pfam" id="PF21948">
    <property type="entry name" value="LplA-B_cat"/>
    <property type="match status" value="1"/>
</dbReference>
<organism evidence="2 3">
    <name type="scientific">Micractinium conductrix</name>
    <dbReference type="NCBI Taxonomy" id="554055"/>
    <lineage>
        <taxon>Eukaryota</taxon>
        <taxon>Viridiplantae</taxon>
        <taxon>Chlorophyta</taxon>
        <taxon>core chlorophytes</taxon>
        <taxon>Trebouxiophyceae</taxon>
        <taxon>Chlorellales</taxon>
        <taxon>Chlorellaceae</taxon>
        <taxon>Chlorella clade</taxon>
        <taxon>Micractinium</taxon>
    </lineage>
</organism>
<evidence type="ECO:0000313" key="3">
    <source>
        <dbReference type="Proteomes" id="UP000239649"/>
    </source>
</evidence>
<dbReference type="OrthoDB" id="201621at2759"/>
<name>A0A2P6UZL4_9CHLO</name>
<reference evidence="2 3" key="1">
    <citation type="journal article" date="2018" name="Plant J.">
        <title>Genome sequences of Chlorella sorokiniana UTEX 1602 and Micractinium conductrix SAG 241.80: implications to maltose excretion by a green alga.</title>
        <authorList>
            <person name="Arriola M.B."/>
            <person name="Velmurugan N."/>
            <person name="Zhang Y."/>
            <person name="Plunkett M.H."/>
            <person name="Hondzo H."/>
            <person name="Barney B.M."/>
        </authorList>
    </citation>
    <scope>NUCLEOTIDE SEQUENCE [LARGE SCALE GENOMIC DNA]</scope>
    <source>
        <strain evidence="2 3">SAG 241.80</strain>
    </source>
</reference>
<feature type="domain" description="BPL/LPL catalytic" evidence="1">
    <location>
        <begin position="26"/>
        <end position="203"/>
    </location>
</feature>
<dbReference type="InterPro" id="IPR053264">
    <property type="entry name" value="Lipoate-ligase_2_inactive"/>
</dbReference>